<evidence type="ECO:0008006" key="4">
    <source>
        <dbReference type="Google" id="ProtNLM"/>
    </source>
</evidence>
<reference evidence="2" key="1">
    <citation type="submission" date="2023-08" db="EMBL/GenBank/DDBJ databases">
        <title>Emergence of clinically-relevant ST2 carbapenem-resistant Acinetobacter baumannii strains in hospital sewages in Zhejiang, East of China.</title>
        <authorList>
            <person name="Kaichao C."/>
            <person name="Zhang R."/>
        </authorList>
    </citation>
    <scope>NUCLEOTIDE SEQUENCE</scope>
    <source>
        <strain evidence="2">M-SY-60</strain>
    </source>
</reference>
<dbReference type="InterPro" id="IPR011992">
    <property type="entry name" value="EF-hand-dom_pair"/>
</dbReference>
<gene>
    <name evidence="2" type="ORF">RFH51_19730</name>
</gene>
<dbReference type="PROSITE" id="PS00018">
    <property type="entry name" value="EF_HAND_1"/>
    <property type="match status" value="3"/>
</dbReference>
<dbReference type="Proteomes" id="UP001243195">
    <property type="component" value="Unassembled WGS sequence"/>
</dbReference>
<dbReference type="AlphaFoldDB" id="A0AAW8JMA6"/>
<proteinExistence type="predicted"/>
<dbReference type="RefSeq" id="WP_308957473.1">
    <property type="nucleotide sequence ID" value="NZ_JAVICY010000057.1"/>
</dbReference>
<evidence type="ECO:0000313" key="2">
    <source>
        <dbReference type="EMBL" id="MDQ9073668.1"/>
    </source>
</evidence>
<organism evidence="2 3">
    <name type="scientific">Acinetobacter gerneri</name>
    <dbReference type="NCBI Taxonomy" id="202952"/>
    <lineage>
        <taxon>Bacteria</taxon>
        <taxon>Pseudomonadati</taxon>
        <taxon>Pseudomonadota</taxon>
        <taxon>Gammaproteobacteria</taxon>
        <taxon>Moraxellales</taxon>
        <taxon>Moraxellaceae</taxon>
        <taxon>Acinetobacter</taxon>
    </lineage>
</organism>
<feature type="signal peptide" evidence="1">
    <location>
        <begin position="1"/>
        <end position="19"/>
    </location>
</feature>
<protein>
    <recommendedName>
        <fullName evidence="4">EF-hand domain-containing protein</fullName>
    </recommendedName>
</protein>
<feature type="chain" id="PRO_5043555385" description="EF-hand domain-containing protein" evidence="1">
    <location>
        <begin position="20"/>
        <end position="283"/>
    </location>
</feature>
<dbReference type="EMBL" id="JAVIDA010000055">
    <property type="protein sequence ID" value="MDQ9073668.1"/>
    <property type="molecule type" value="Genomic_DNA"/>
</dbReference>
<dbReference type="InterPro" id="IPR018247">
    <property type="entry name" value="EF_Hand_1_Ca_BS"/>
</dbReference>
<sequence length="283" mass="32861">MKKHLLALLISSVVTTTFAEQIPLQFSTGVDESAVAMKTRFIQEYSHPDAKQVSKNEFVEKYSAQYIALFKQRKNVNQVQFIKYEQDKLDAMIAKHREMSMKQAHVRFSIIDANKDQKITLNEYQNIGTKNFNTLDKNQDGLLNQDDLKLDQKEQVTHEGSKLKSPIGMPTPNTIQDYIDQYANGRDYLTYAQYLMEREKQFDLTDLNKDHVLDENEYIAEFSKRYEENIANAKGKQQAFAIARFNAIANSNKTINQEDVKKFAEQLFDYWDSDKQGSIQIQP</sequence>
<evidence type="ECO:0000313" key="3">
    <source>
        <dbReference type="Proteomes" id="UP001243195"/>
    </source>
</evidence>
<evidence type="ECO:0000256" key="1">
    <source>
        <dbReference type="SAM" id="SignalP"/>
    </source>
</evidence>
<dbReference type="SUPFAM" id="SSF47473">
    <property type="entry name" value="EF-hand"/>
    <property type="match status" value="2"/>
</dbReference>
<comment type="caution">
    <text evidence="2">The sequence shown here is derived from an EMBL/GenBank/DDBJ whole genome shotgun (WGS) entry which is preliminary data.</text>
</comment>
<name>A0AAW8JMA6_9GAMM</name>
<dbReference type="Gene3D" id="1.10.238.10">
    <property type="entry name" value="EF-hand"/>
    <property type="match status" value="2"/>
</dbReference>
<accession>A0AAW8JMA6</accession>
<keyword evidence="1" id="KW-0732">Signal</keyword>